<accession>A0A2V1GRS9</accession>
<reference evidence="2 3" key="1">
    <citation type="submission" date="2018-04" db="EMBL/GenBank/DDBJ databases">
        <title>Thalassorhabdus spongiae gen. nov., sp. nov., isolated from a marine sponge in South-West Iceland.</title>
        <authorList>
            <person name="Knobloch S."/>
            <person name="Daussin A."/>
            <person name="Johannsson R."/>
            <person name="Marteinsson V.T."/>
        </authorList>
    </citation>
    <scope>NUCLEOTIDE SEQUENCE [LARGE SCALE GENOMIC DNA]</scope>
    <source>
        <strain evidence="2 3">Hp12</strain>
    </source>
</reference>
<evidence type="ECO:0000256" key="1">
    <source>
        <dbReference type="SAM" id="SignalP"/>
    </source>
</evidence>
<evidence type="ECO:0000313" key="2">
    <source>
        <dbReference type="EMBL" id="PVZ65471.1"/>
    </source>
</evidence>
<keyword evidence="1" id="KW-0732">Signal</keyword>
<protein>
    <submittedName>
        <fullName evidence="2">Uncharacterized protein</fullName>
    </submittedName>
</protein>
<dbReference type="Proteomes" id="UP000244906">
    <property type="component" value="Unassembled WGS sequence"/>
</dbReference>
<organism evidence="2 3">
    <name type="scientific">Pelagibaculum spongiae</name>
    <dbReference type="NCBI Taxonomy" id="2080658"/>
    <lineage>
        <taxon>Bacteria</taxon>
        <taxon>Pseudomonadati</taxon>
        <taxon>Pseudomonadota</taxon>
        <taxon>Gammaproteobacteria</taxon>
        <taxon>Oceanospirillales</taxon>
        <taxon>Pelagibaculum</taxon>
    </lineage>
</organism>
<feature type="chain" id="PRO_5016162752" evidence="1">
    <location>
        <begin position="20"/>
        <end position="264"/>
    </location>
</feature>
<evidence type="ECO:0000313" key="3">
    <source>
        <dbReference type="Proteomes" id="UP000244906"/>
    </source>
</evidence>
<keyword evidence="3" id="KW-1185">Reference proteome</keyword>
<proteinExistence type="predicted"/>
<dbReference type="AlphaFoldDB" id="A0A2V1GRS9"/>
<gene>
    <name evidence="2" type="ORF">DC094_18505</name>
</gene>
<feature type="signal peptide" evidence="1">
    <location>
        <begin position="1"/>
        <end position="19"/>
    </location>
</feature>
<sequence length="264" mass="29520">MKKMLLALPLLLSAIAVQAQEDGQARYTCNIENYAGVDTSALVTPPVQDVWRVQRNILANVPIFFVHTEAPIIAIKYVTHLSPSQGLLIDSVSSSVTLNFEDGSARTVGLTGINLSQLESPLVSYEINASYDITPEDGQSYRFTYTGDNLVQGLLNELSYIDWDILEGVSTNVTPTISCIDHQASEIIALLEQRLNRVEILHPELAIFNLPLNEAIESLPGPQRYSAYRYQAGEMTRHWAIERIRRTGEDTTKLQLILQYIDEQ</sequence>
<comment type="caution">
    <text evidence="2">The sequence shown here is derived from an EMBL/GenBank/DDBJ whole genome shotgun (WGS) entry which is preliminary data.</text>
</comment>
<name>A0A2V1GRS9_9GAMM</name>
<dbReference type="EMBL" id="QDDL01000010">
    <property type="protein sequence ID" value="PVZ65471.1"/>
    <property type="molecule type" value="Genomic_DNA"/>
</dbReference>
<dbReference type="RefSeq" id="WP_116688606.1">
    <property type="nucleotide sequence ID" value="NZ_CAWNYD010000010.1"/>
</dbReference>